<comment type="subunit">
    <text evidence="3">Homodimer.</text>
</comment>
<dbReference type="PANTHER" id="PTHR33449:SF1">
    <property type="entry name" value="NUCLEOID-ASSOCIATED PROTEIN YBAB"/>
    <property type="match status" value="1"/>
</dbReference>
<reference evidence="4 5" key="1">
    <citation type="journal article" date="2009" name="Stand. Genomic Sci.">
        <title>Complete genome sequence of Desulfotomaculum acetoxidans type strain (5575).</title>
        <authorList>
            <person name="Spring S."/>
            <person name="Lapidus A."/>
            <person name="Schroder M."/>
            <person name="Gleim D."/>
            <person name="Sims D."/>
            <person name="Meincke L."/>
            <person name="Glavina Del Rio T."/>
            <person name="Tice H."/>
            <person name="Copeland A."/>
            <person name="Cheng J.F."/>
            <person name="Lucas S."/>
            <person name="Chen F."/>
            <person name="Nolan M."/>
            <person name="Bruce D."/>
            <person name="Goodwin L."/>
            <person name="Pitluck S."/>
            <person name="Ivanova N."/>
            <person name="Mavromatis K."/>
            <person name="Mikhailova N."/>
            <person name="Pati A."/>
            <person name="Chen A."/>
            <person name="Palaniappan K."/>
            <person name="Land M."/>
            <person name="Hauser L."/>
            <person name="Chang Y.J."/>
            <person name="Jeffries C.D."/>
            <person name="Chain P."/>
            <person name="Saunders E."/>
            <person name="Brettin T."/>
            <person name="Detter J.C."/>
            <person name="Goker M."/>
            <person name="Bristow J."/>
            <person name="Eisen J.A."/>
            <person name="Markowitz V."/>
            <person name="Hugenholtz P."/>
            <person name="Kyrpides N.C."/>
            <person name="Klenk H.P."/>
            <person name="Han C."/>
        </authorList>
    </citation>
    <scope>NUCLEOTIDE SEQUENCE [LARGE SCALE GENOMIC DNA]</scope>
    <source>
        <strain evidence="5">ATCC 49208 / DSM 771 / VKM B-1644</strain>
    </source>
</reference>
<protein>
    <recommendedName>
        <fullName evidence="3">Nucleoid-associated protein Dtox_0093</fullName>
    </recommendedName>
</protein>
<dbReference type="HAMAP" id="MF_00274">
    <property type="entry name" value="DNA_YbaB_EbfC"/>
    <property type="match status" value="1"/>
</dbReference>
<dbReference type="GO" id="GO:0043590">
    <property type="term" value="C:bacterial nucleoid"/>
    <property type="evidence" value="ECO:0007669"/>
    <property type="project" value="UniProtKB-UniRule"/>
</dbReference>
<name>C8W2Q0_DESAS</name>
<proteinExistence type="inferred from homology"/>
<evidence type="ECO:0000313" key="4">
    <source>
        <dbReference type="EMBL" id="ACV61056.1"/>
    </source>
</evidence>
<evidence type="ECO:0000256" key="3">
    <source>
        <dbReference type="HAMAP-Rule" id="MF_00274"/>
    </source>
</evidence>
<dbReference type="PANTHER" id="PTHR33449">
    <property type="entry name" value="NUCLEOID-ASSOCIATED PROTEIN YBAB"/>
    <property type="match status" value="1"/>
</dbReference>
<gene>
    <name evidence="4" type="ordered locus">Dtox_0093</name>
</gene>
<dbReference type="PIRSF" id="PIRSF004555">
    <property type="entry name" value="UCP004555"/>
    <property type="match status" value="1"/>
</dbReference>
<dbReference type="eggNOG" id="COG0718">
    <property type="taxonomic scope" value="Bacteria"/>
</dbReference>
<dbReference type="SUPFAM" id="SSF82607">
    <property type="entry name" value="YbaB-like"/>
    <property type="match status" value="1"/>
</dbReference>
<dbReference type="NCBIfam" id="TIGR00103">
    <property type="entry name" value="DNA_YbaB_EbfC"/>
    <property type="match status" value="1"/>
</dbReference>
<accession>C8W2Q0</accession>
<evidence type="ECO:0000256" key="1">
    <source>
        <dbReference type="ARBA" id="ARBA00022490"/>
    </source>
</evidence>
<dbReference type="Pfam" id="PF02575">
    <property type="entry name" value="YbaB_DNA_bd"/>
    <property type="match status" value="1"/>
</dbReference>
<comment type="subcellular location">
    <subcellularLocation>
        <location evidence="3">Cytoplasm</location>
        <location evidence="3">Nucleoid</location>
    </subcellularLocation>
</comment>
<dbReference type="EMBL" id="CP001720">
    <property type="protein sequence ID" value="ACV61056.1"/>
    <property type="molecule type" value="Genomic_DNA"/>
</dbReference>
<comment type="similarity">
    <text evidence="3">Belongs to the YbaB/EbfC family.</text>
</comment>
<dbReference type="GO" id="GO:0005829">
    <property type="term" value="C:cytosol"/>
    <property type="evidence" value="ECO:0007669"/>
    <property type="project" value="TreeGrafter"/>
</dbReference>
<comment type="function">
    <text evidence="3">Binds to DNA and alters its conformation. May be involved in regulation of gene expression, nucleoid organization and DNA protection.</text>
</comment>
<dbReference type="AlphaFoldDB" id="C8W2Q0"/>
<dbReference type="STRING" id="485916.Dtox_0093"/>
<sequence length="104" mass="11231">MGGNMNKMMKQVQKMQADMLKMQEELANRTVVSTAGGGAVKVTVNGKQEILAIEIKPEAVDPEDVEMLQDLILAAVNEGIKNSQEMVNKEMGKLTGGLNIPGLF</sequence>
<keyword evidence="1 3" id="KW-0963">Cytoplasm</keyword>
<dbReference type="FunFam" id="3.30.1310.10:FF:000002">
    <property type="entry name" value="Nucleoid-associated protein IKC_06587"/>
    <property type="match status" value="1"/>
</dbReference>
<dbReference type="Proteomes" id="UP000002217">
    <property type="component" value="Chromosome"/>
</dbReference>
<organism evidence="4 5">
    <name type="scientific">Desulfofarcimen acetoxidans (strain ATCC 49208 / DSM 771 / KCTC 5769 / VKM B-1644 / 5575)</name>
    <name type="common">Desulfotomaculum acetoxidans</name>
    <dbReference type="NCBI Taxonomy" id="485916"/>
    <lineage>
        <taxon>Bacteria</taxon>
        <taxon>Bacillati</taxon>
        <taxon>Bacillota</taxon>
        <taxon>Clostridia</taxon>
        <taxon>Eubacteriales</taxon>
        <taxon>Peptococcaceae</taxon>
        <taxon>Desulfofarcimen</taxon>
    </lineage>
</organism>
<dbReference type="Gene3D" id="3.30.1310.10">
    <property type="entry name" value="Nucleoid-associated protein YbaB-like domain"/>
    <property type="match status" value="1"/>
</dbReference>
<dbReference type="HOGENOM" id="CLU_140930_1_0_9"/>
<keyword evidence="5" id="KW-1185">Reference proteome</keyword>
<dbReference type="GO" id="GO:0003677">
    <property type="term" value="F:DNA binding"/>
    <property type="evidence" value="ECO:0007669"/>
    <property type="project" value="UniProtKB-UniRule"/>
</dbReference>
<dbReference type="KEGG" id="dae:Dtox_0093"/>
<evidence type="ECO:0000313" key="5">
    <source>
        <dbReference type="Proteomes" id="UP000002217"/>
    </source>
</evidence>
<dbReference type="InterPro" id="IPR036894">
    <property type="entry name" value="YbaB-like_sf"/>
</dbReference>
<evidence type="ECO:0000256" key="2">
    <source>
        <dbReference type="ARBA" id="ARBA00023125"/>
    </source>
</evidence>
<dbReference type="InterPro" id="IPR004401">
    <property type="entry name" value="YbaB/EbfC"/>
</dbReference>
<keyword evidence="2 3" id="KW-0238">DNA-binding</keyword>